<feature type="compositionally biased region" description="Basic and acidic residues" evidence="1">
    <location>
        <begin position="13"/>
        <end position="24"/>
    </location>
</feature>
<name>A0A2A5QRX7_9EURY</name>
<dbReference type="Proteomes" id="UP000219689">
    <property type="component" value="Unassembled WGS sequence"/>
</dbReference>
<evidence type="ECO:0000313" key="2">
    <source>
        <dbReference type="EMBL" id="PCR89596.1"/>
    </source>
</evidence>
<evidence type="ECO:0008006" key="4">
    <source>
        <dbReference type="Google" id="ProtNLM"/>
    </source>
</evidence>
<evidence type="ECO:0000313" key="3">
    <source>
        <dbReference type="Proteomes" id="UP000219689"/>
    </source>
</evidence>
<evidence type="ECO:0000256" key="1">
    <source>
        <dbReference type="SAM" id="MobiDB-lite"/>
    </source>
</evidence>
<accession>A0A2A5QRX7</accession>
<organism evidence="2 3">
    <name type="scientific">Natrinema ejinorense</name>
    <dbReference type="NCBI Taxonomy" id="373386"/>
    <lineage>
        <taxon>Archaea</taxon>
        <taxon>Methanobacteriati</taxon>
        <taxon>Methanobacteriota</taxon>
        <taxon>Stenosarchaea group</taxon>
        <taxon>Halobacteria</taxon>
        <taxon>Halobacteriales</taxon>
        <taxon>Natrialbaceae</taxon>
        <taxon>Natrinema</taxon>
    </lineage>
</organism>
<reference evidence="2 3" key="1">
    <citation type="submission" date="2017-09" db="EMBL/GenBank/DDBJ databases">
        <title>Genome sequences of Natrinema ejinorence JCM 13890T.</title>
        <authorList>
            <person name="Roh S.W."/>
            <person name="Kim Y.B."/>
            <person name="Kim J.Y."/>
        </authorList>
    </citation>
    <scope>NUCLEOTIDE SEQUENCE [LARGE SCALE GENOMIC DNA]</scope>
    <source>
        <strain evidence="2 3">JCM 13890</strain>
    </source>
</reference>
<dbReference type="AlphaFoldDB" id="A0A2A5QRX7"/>
<protein>
    <recommendedName>
        <fullName evidence="4">DUF2382 domain-containing protein</fullName>
    </recommendedName>
</protein>
<dbReference type="EMBL" id="NXNI01000001">
    <property type="protein sequence ID" value="PCR89596.1"/>
    <property type="molecule type" value="Genomic_DNA"/>
</dbReference>
<sequence length="428" mass="48446">MANDRSSSETDAAEQRRMTADPERIREWAEARDAVPVRISDSEGHGHTFAHRDELGADHEEYTWEEFEDRFDDEDLVFVYHEEEPTGEGLGFFEIVDRERAFDRADLGQDELEDSLRRGETVTTEIVETQVVEREIVERDTIESEVIDTDLVEREVVNSELLSRDIVETEFVADDIIEVTVDETRLDTIEEIERYTVESRVVDVDIEQDEQLERDELETNIELESVQRSILESDIIRSSVTPDDVVEQEVIQSQRAEGDAVHSELIERRTIEEELREQLRMQYVLEESELIESEVIASEVLEGEIIDIEEYGAMAGGDMDAGSTEAMGGEATTSTGSDAEMEATEEPMASSVELTHEDQGKDVVDESGQQIGMVAEVEGQTAYIDPEPGLTDRLKARLDWGSHGDDDYPVDSAQITEITDDEIVIRSE</sequence>
<feature type="region of interest" description="Disordered" evidence="1">
    <location>
        <begin position="1"/>
        <end position="24"/>
    </location>
</feature>
<keyword evidence="3" id="KW-1185">Reference proteome</keyword>
<dbReference type="RefSeq" id="WP_097378544.1">
    <property type="nucleotide sequence ID" value="NZ_NXNI01000001.1"/>
</dbReference>
<proteinExistence type="predicted"/>
<dbReference type="OrthoDB" id="157291at2157"/>
<comment type="caution">
    <text evidence="2">The sequence shown here is derived from an EMBL/GenBank/DDBJ whole genome shotgun (WGS) entry which is preliminary data.</text>
</comment>
<gene>
    <name evidence="2" type="ORF">CP557_03035</name>
</gene>